<organism evidence="4 5">
    <name type="scientific">Candidatus Cardinium hertigii</name>
    <dbReference type="NCBI Taxonomy" id="247481"/>
    <lineage>
        <taxon>Bacteria</taxon>
        <taxon>Pseudomonadati</taxon>
        <taxon>Bacteroidota</taxon>
        <taxon>Cytophagia</taxon>
        <taxon>Cytophagales</taxon>
        <taxon>Amoebophilaceae</taxon>
        <taxon>Candidatus Cardinium</taxon>
    </lineage>
</organism>
<dbReference type="RefSeq" id="WP_123663628.1">
    <property type="nucleotide sequence ID" value="NZ_RARA01000027.1"/>
</dbReference>
<evidence type="ECO:0000313" key="4">
    <source>
        <dbReference type="EMBL" id="ROT47033.1"/>
    </source>
</evidence>
<dbReference type="NCBIfam" id="TIGR01784">
    <property type="entry name" value="T_den_put_tspse"/>
    <property type="match status" value="1"/>
</dbReference>
<dbReference type="GO" id="GO:1990238">
    <property type="term" value="F:double-stranded DNA endonuclease activity"/>
    <property type="evidence" value="ECO:0007669"/>
    <property type="project" value="TreeGrafter"/>
</dbReference>
<protein>
    <submittedName>
        <fullName evidence="4">Rpn family recombination-promoting nuclease/putative transposase</fullName>
    </submittedName>
</protein>
<comment type="similarity">
    <text evidence="1">Belongs to the Rpn/YhgA-like nuclease family.</text>
</comment>
<dbReference type="AlphaFoldDB" id="A0A3N2QB55"/>
<keyword evidence="5" id="KW-1185">Reference proteome</keyword>
<proteinExistence type="inferred from homology"/>
<dbReference type="PANTHER" id="PTHR34611:SF2">
    <property type="entry name" value="INACTIVE RECOMBINATION-PROMOTING NUCLEASE-LIKE PROTEIN RPNE-RELATED"/>
    <property type="match status" value="1"/>
</dbReference>
<reference evidence="4 5" key="1">
    <citation type="submission" date="2018-09" db="EMBL/GenBank/DDBJ databases">
        <title>Comparative Genomics of Wolbachia-Cardinium Dual Endosymbiosis in a Plant-Parasitic Nematode.</title>
        <authorList>
            <person name="Brown A.M.V."/>
            <person name="Wasala S.K."/>
            <person name="Howe D.K."/>
            <person name="Peetz A.B."/>
            <person name="Zasada I.A."/>
            <person name="Denver D.R."/>
        </authorList>
    </citation>
    <scope>NUCLEOTIDE SEQUENCE [LARGE SCALE GENOMIC DNA]</scope>
    <source>
        <strain evidence="4 5">Pp_1</strain>
    </source>
</reference>
<evidence type="ECO:0000313" key="5">
    <source>
        <dbReference type="Proteomes" id="UP000270927"/>
    </source>
</evidence>
<evidence type="ECO:0000313" key="3">
    <source>
        <dbReference type="EMBL" id="ROT46966.1"/>
    </source>
</evidence>
<name>A0A3N2QB55_9BACT</name>
<dbReference type="PANTHER" id="PTHR34611">
    <property type="match status" value="1"/>
</dbReference>
<dbReference type="Proteomes" id="UP000270927">
    <property type="component" value="Unassembled WGS sequence"/>
</dbReference>
<feature type="domain" description="Transposase (putative) YhgA-like" evidence="2">
    <location>
        <begin position="6"/>
        <end position="194"/>
    </location>
</feature>
<dbReference type="OrthoDB" id="932587at2"/>
<dbReference type="Pfam" id="PF04754">
    <property type="entry name" value="Transposase_31"/>
    <property type="match status" value="1"/>
</dbReference>
<dbReference type="InterPro" id="IPR006842">
    <property type="entry name" value="Transposase_31"/>
</dbReference>
<evidence type="ECO:0000256" key="1">
    <source>
        <dbReference type="ARBA" id="ARBA00009787"/>
    </source>
</evidence>
<dbReference type="InterPro" id="IPR010106">
    <property type="entry name" value="RpnA"/>
</dbReference>
<accession>A0A3N2QB55</accession>
<gene>
    <name evidence="3" type="ORF">EDM02_05315</name>
    <name evidence="4" type="ORF">EDM02_05735</name>
</gene>
<dbReference type="EMBL" id="RARA01000027">
    <property type="protein sequence ID" value="ROT47033.1"/>
    <property type="molecule type" value="Genomic_DNA"/>
</dbReference>
<evidence type="ECO:0000259" key="2">
    <source>
        <dbReference type="Pfam" id="PF04754"/>
    </source>
</evidence>
<dbReference type="GO" id="GO:0006310">
    <property type="term" value="P:DNA recombination"/>
    <property type="evidence" value="ECO:0007669"/>
    <property type="project" value="TreeGrafter"/>
</dbReference>
<dbReference type="InterPro" id="IPR051699">
    <property type="entry name" value="Rpn/YhgA-like_nuclease"/>
</dbReference>
<comment type="caution">
    <text evidence="4">The sequence shown here is derived from an EMBL/GenBank/DDBJ whole genome shotgun (WGS) entry which is preliminary data.</text>
</comment>
<sequence length="349" mass="40513">MTSRLKHDALIKKILTNPVAAQEFLEYYLPADFKAIVDLTKITIEKESFVEEDLRRKLSDLVFSVQTKNHDTAFVYVLIEAQATPDHWIALRLWKYILLLCERHKQSKDGLPLICPLLIYHGAKTYNAPRNLWQLFSHPEHAKKLMTEDYELIDLQSMPEDEILKKKQLGMFEYMLKYIHKRDLLKVWAELLSKCPYAVLVDKEKNYLCIKTLLWYTDAKLPEAQQQELERIIASHLSKEETVTIMRTIAQKYIDEGMQQGIIQGMEQGMEKGIEKGMKKGMEQGMEKGMEQGMEKGIEKGMEEGMEKGKTKRNFEIAKKMLANNMDATLIAHITGLDISFIRTLKQPL</sequence>
<dbReference type="EMBL" id="RARA01000027">
    <property type="protein sequence ID" value="ROT46966.1"/>
    <property type="molecule type" value="Genomic_DNA"/>
</dbReference>